<dbReference type="EMBL" id="PXOA01000245">
    <property type="protein sequence ID" value="RFU77919.1"/>
    <property type="molecule type" value="Genomic_DNA"/>
</dbReference>
<dbReference type="Proteomes" id="UP000266272">
    <property type="component" value="Unassembled WGS sequence"/>
</dbReference>
<keyword evidence="3" id="KW-0493">Microtubule</keyword>
<dbReference type="GO" id="GO:0007023">
    <property type="term" value="P:post-chaperonin tubulin folding pathway"/>
    <property type="evidence" value="ECO:0007669"/>
    <property type="project" value="UniProtKB-UniRule"/>
</dbReference>
<organism evidence="5 6">
    <name type="scientific">Trichoderma arundinaceum</name>
    <dbReference type="NCBI Taxonomy" id="490622"/>
    <lineage>
        <taxon>Eukaryota</taxon>
        <taxon>Fungi</taxon>
        <taxon>Dikarya</taxon>
        <taxon>Ascomycota</taxon>
        <taxon>Pezizomycotina</taxon>
        <taxon>Sordariomycetes</taxon>
        <taxon>Hypocreomycetidae</taxon>
        <taxon>Hypocreales</taxon>
        <taxon>Hypocreaceae</taxon>
        <taxon>Trichoderma</taxon>
    </lineage>
</organism>
<comment type="caution">
    <text evidence="5">The sequence shown here is derived from an EMBL/GenBank/DDBJ whole genome shotgun (WGS) entry which is preliminary data.</text>
</comment>
<comment type="subunit">
    <text evidence="3">Supercomplex made of cofactors A to E. Cofactors A and D function by capturing and stabilizing tubulin in a quasi-native conformation. Cofactor E binds to the cofactor D-tubulin complex; interaction with cofactor C then causes the release of tubulin polypeptides that are committed to the native state.</text>
</comment>
<dbReference type="Pfam" id="PF02970">
    <property type="entry name" value="TBCA"/>
    <property type="match status" value="1"/>
</dbReference>
<dbReference type="InterPro" id="IPR036126">
    <property type="entry name" value="TBCA_sf"/>
</dbReference>
<dbReference type="STRING" id="490622.A0A395NPK4"/>
<evidence type="ECO:0000256" key="4">
    <source>
        <dbReference type="SAM" id="MobiDB-lite"/>
    </source>
</evidence>
<comment type="subcellular location">
    <subcellularLocation>
        <location evidence="3">Cytoplasm</location>
        <location evidence="3">Cytoskeleton</location>
    </subcellularLocation>
</comment>
<dbReference type="PANTHER" id="PTHR21500:SF0">
    <property type="entry name" value="TUBULIN-SPECIFIC CHAPERONE A"/>
    <property type="match status" value="1"/>
</dbReference>
<keyword evidence="6" id="KW-1185">Reference proteome</keyword>
<evidence type="ECO:0000256" key="2">
    <source>
        <dbReference type="ARBA" id="ARBA00023186"/>
    </source>
</evidence>
<dbReference type="SUPFAM" id="SSF46988">
    <property type="entry name" value="Tubulin chaperone cofactor A"/>
    <property type="match status" value="1"/>
</dbReference>
<dbReference type="AlphaFoldDB" id="A0A395NPK4"/>
<name>A0A395NPK4_TRIAR</name>
<dbReference type="PANTHER" id="PTHR21500">
    <property type="entry name" value="TUBULIN-SPECIFIC CHAPERONE A"/>
    <property type="match status" value="1"/>
</dbReference>
<keyword evidence="3" id="KW-0206">Cytoskeleton</keyword>
<evidence type="ECO:0000256" key="1">
    <source>
        <dbReference type="ARBA" id="ARBA00006806"/>
    </source>
</evidence>
<evidence type="ECO:0000313" key="5">
    <source>
        <dbReference type="EMBL" id="RFU77919.1"/>
    </source>
</evidence>
<evidence type="ECO:0000256" key="3">
    <source>
        <dbReference type="RuleBase" id="RU364030"/>
    </source>
</evidence>
<accession>A0A395NPK4</accession>
<reference evidence="5 6" key="1">
    <citation type="journal article" date="2018" name="PLoS Pathog.">
        <title>Evolution of structural diversity of trichothecenes, a family of toxins produced by plant pathogenic and entomopathogenic fungi.</title>
        <authorList>
            <person name="Proctor R.H."/>
            <person name="McCormick S.P."/>
            <person name="Kim H.S."/>
            <person name="Cardoza R.E."/>
            <person name="Stanley A.M."/>
            <person name="Lindo L."/>
            <person name="Kelly A."/>
            <person name="Brown D.W."/>
            <person name="Lee T."/>
            <person name="Vaughan M.M."/>
            <person name="Alexander N.J."/>
            <person name="Busman M."/>
            <person name="Gutierrez S."/>
        </authorList>
    </citation>
    <scope>NUCLEOTIDE SEQUENCE [LARGE SCALE GENOMIC DNA]</scope>
    <source>
        <strain evidence="5 6">IBT 40837</strain>
    </source>
</reference>
<gene>
    <name evidence="5" type="ORF">TARUN_4318</name>
</gene>
<sequence>MPPPSALVIATGAVNRLLKEEASYHKELEEQEAKAKAQEEKIKSGQDDEDGNATYILKQQNLVVEQTKAVFGPLRDRIAKAVEKLEDLITVEEKTGAATAEELANAKAALEKAKAESS</sequence>
<dbReference type="InterPro" id="IPR004226">
    <property type="entry name" value="TBCA"/>
</dbReference>
<protein>
    <recommendedName>
        <fullName evidence="3">Tubulin-specific chaperone A</fullName>
    </recommendedName>
</protein>
<dbReference type="Gene3D" id="1.20.58.90">
    <property type="match status" value="1"/>
</dbReference>
<keyword evidence="2 3" id="KW-0143">Chaperone</keyword>
<evidence type="ECO:0000313" key="6">
    <source>
        <dbReference type="Proteomes" id="UP000266272"/>
    </source>
</evidence>
<comment type="similarity">
    <text evidence="1 3">Belongs to the TBCA family.</text>
</comment>
<dbReference type="GO" id="GO:0005829">
    <property type="term" value="C:cytosol"/>
    <property type="evidence" value="ECO:0007669"/>
    <property type="project" value="TreeGrafter"/>
</dbReference>
<dbReference type="OrthoDB" id="296187at2759"/>
<dbReference type="GO" id="GO:0007021">
    <property type="term" value="P:tubulin complex assembly"/>
    <property type="evidence" value="ECO:0007669"/>
    <property type="project" value="UniProtKB-UniRule"/>
</dbReference>
<dbReference type="GO" id="GO:0005874">
    <property type="term" value="C:microtubule"/>
    <property type="evidence" value="ECO:0007669"/>
    <property type="project" value="UniProtKB-KW"/>
</dbReference>
<proteinExistence type="inferred from homology"/>
<feature type="compositionally biased region" description="Basic and acidic residues" evidence="4">
    <location>
        <begin position="29"/>
        <end position="46"/>
    </location>
</feature>
<keyword evidence="3" id="KW-0963">Cytoplasm</keyword>
<dbReference type="GO" id="GO:0048487">
    <property type="term" value="F:beta-tubulin binding"/>
    <property type="evidence" value="ECO:0007669"/>
    <property type="project" value="InterPro"/>
</dbReference>
<feature type="region of interest" description="Disordered" evidence="4">
    <location>
        <begin position="29"/>
        <end position="52"/>
    </location>
</feature>